<feature type="domain" description="Alpha-D-phosphohexomutase alpha/beta/alpha" evidence="12">
    <location>
        <begin position="213"/>
        <end position="317"/>
    </location>
</feature>
<organism evidence="14 17">
    <name type="scientific">Marinomonas gallaica</name>
    <dbReference type="NCBI Taxonomy" id="1806667"/>
    <lineage>
        <taxon>Bacteria</taxon>
        <taxon>Pseudomonadati</taxon>
        <taxon>Pseudomonadota</taxon>
        <taxon>Gammaproteobacteria</taxon>
        <taxon>Oceanospirillales</taxon>
        <taxon>Oceanospirillaceae</taxon>
        <taxon>Marinomonas</taxon>
    </lineage>
</organism>
<evidence type="ECO:0000313" key="16">
    <source>
        <dbReference type="Proteomes" id="UP000092840"/>
    </source>
</evidence>
<dbReference type="Pfam" id="PF02878">
    <property type="entry name" value="PGM_PMM_I"/>
    <property type="match status" value="1"/>
</dbReference>
<dbReference type="SUPFAM" id="SSF53738">
    <property type="entry name" value="Phosphoglucomutase, first 3 domains"/>
    <property type="match status" value="3"/>
</dbReference>
<evidence type="ECO:0000256" key="5">
    <source>
        <dbReference type="ARBA" id="ARBA00022842"/>
    </source>
</evidence>
<dbReference type="PROSITE" id="PS00710">
    <property type="entry name" value="PGM_PMM"/>
    <property type="match status" value="1"/>
</dbReference>
<dbReference type="InterPro" id="IPR005845">
    <property type="entry name" value="A-D-PHexomutase_a/b/a-II"/>
</dbReference>
<dbReference type="GO" id="GO:0004614">
    <property type="term" value="F:phosphoglucomutase activity"/>
    <property type="evidence" value="ECO:0007669"/>
    <property type="project" value="UniProtKB-UniRule"/>
</dbReference>
<proteinExistence type="inferred from homology"/>
<dbReference type="GO" id="GO:0005975">
    <property type="term" value="P:carbohydrate metabolic process"/>
    <property type="evidence" value="ECO:0007669"/>
    <property type="project" value="UniProtKB-UniRule"/>
</dbReference>
<dbReference type="InterPro" id="IPR016066">
    <property type="entry name" value="A-D-PHexomutase_CS"/>
</dbReference>
<dbReference type="InterPro" id="IPR016055">
    <property type="entry name" value="A-D-PHexomutase_a/b/a-I/II/III"/>
</dbReference>
<evidence type="ECO:0000256" key="6">
    <source>
        <dbReference type="ARBA" id="ARBA00023235"/>
    </source>
</evidence>
<keyword evidence="5 8" id="KW-0460">Magnesium</keyword>
<evidence type="ECO:0000313" key="15">
    <source>
        <dbReference type="EMBL" id="SBT21951.1"/>
    </source>
</evidence>
<reference evidence="14 17" key="2">
    <citation type="submission" date="2016-06" db="EMBL/GenBank/DDBJ databases">
        <authorList>
            <person name="Kjaerup R.B."/>
            <person name="Dalgaard T.S."/>
            <person name="Juul-Madsen H.R."/>
        </authorList>
    </citation>
    <scope>NUCLEOTIDE SEQUENCE [LARGE SCALE GENOMIC DNA]</scope>
    <source>
        <strain evidence="14 17">CECT 5115</strain>
    </source>
</reference>
<dbReference type="Gene3D" id="3.30.310.50">
    <property type="entry name" value="Alpha-D-phosphohexomutase, C-terminal domain"/>
    <property type="match status" value="1"/>
</dbReference>
<dbReference type="PANTHER" id="PTHR22573">
    <property type="entry name" value="PHOSPHOHEXOMUTASE FAMILY MEMBER"/>
    <property type="match status" value="1"/>
</dbReference>
<evidence type="ECO:0000256" key="2">
    <source>
        <dbReference type="ARBA" id="ARBA00010231"/>
    </source>
</evidence>
<evidence type="ECO:0000259" key="10">
    <source>
        <dbReference type="Pfam" id="PF00408"/>
    </source>
</evidence>
<evidence type="ECO:0000259" key="11">
    <source>
        <dbReference type="Pfam" id="PF02878"/>
    </source>
</evidence>
<dbReference type="InterPro" id="IPR005852">
    <property type="entry name" value="PGM_a-D-Glc-sp"/>
</dbReference>
<protein>
    <recommendedName>
        <fullName evidence="7">Phosphoglucomutase</fullName>
        <ecNumber evidence="7">5.4.2.2</ecNumber>
    </recommendedName>
</protein>
<gene>
    <name evidence="14" type="primary">pgm</name>
    <name evidence="14" type="ORF">MGA5115_03157</name>
    <name evidence="15" type="ORF">MGA5116_02561</name>
</gene>
<sequence>MAIHPQAGQLAPNESLVNIPKLISAYYTLHPDAQFDAEKVSFGTSGHRGSAFTKSFNEAHILVICQAICEYRQLHGIEGPLYLGKDTHALSEAAFTSALQVLVANDVTVRVQKDDGYTPTPVISHAILTHNRDVSARSERADGIVITPSHNPPEDGGIKYNPPKGGPADKDITDWIAERANELMWHDMKGVKQVEVAEALSSDLVESYDYIEHYVSDLDNVIDMAAIKKANVRIGVDPLGGSGIAFWEPIAERYGLNIDVVNDRVDPAFSFMPLDKDGRIRMDCSSPYAMANLLKIQDQFDVAVGNDPDYDRHGIVCPGYGLMNPNAYLAVAIEYLATHRDWPVDIQYGKTLVSSAMIDRVVADLGKTLCEVPVGFKWYVDGLFDGNLAFGGEESAGASFLRRDGNVWTTDKDGFIMALLAAEILAVTGKNPAQLAEEQAKRFGQPYYKRIDVIATPEQKAVLSKLEASSVHAQSLAGDPIVSKLTHAPGNGAAIGGLKVSTENGWFAARPSGTEDVYKIYLESFVSESHLAQLEQEAVELVNTVLG</sequence>
<dbReference type="GO" id="GO:0000287">
    <property type="term" value="F:magnesium ion binding"/>
    <property type="evidence" value="ECO:0007669"/>
    <property type="project" value="InterPro"/>
</dbReference>
<evidence type="ECO:0000259" key="13">
    <source>
        <dbReference type="Pfam" id="PF02880"/>
    </source>
</evidence>
<keyword evidence="6 14" id="KW-0413">Isomerase</keyword>
<dbReference type="Pfam" id="PF00408">
    <property type="entry name" value="PGM_PMM_IV"/>
    <property type="match status" value="1"/>
</dbReference>
<evidence type="ECO:0000256" key="7">
    <source>
        <dbReference type="NCBIfam" id="TIGR01132"/>
    </source>
</evidence>
<dbReference type="Pfam" id="PF02880">
    <property type="entry name" value="PGM_PMM_III"/>
    <property type="match status" value="1"/>
</dbReference>
<comment type="cofactor">
    <cofactor evidence="1">
        <name>Mg(2+)</name>
        <dbReference type="ChEBI" id="CHEBI:18420"/>
    </cofactor>
</comment>
<keyword evidence="3" id="KW-0597">Phosphoprotein</keyword>
<name>A0A1C3JVC0_9GAMM</name>
<feature type="region of interest" description="Disordered" evidence="9">
    <location>
        <begin position="144"/>
        <end position="164"/>
    </location>
</feature>
<evidence type="ECO:0000256" key="4">
    <source>
        <dbReference type="ARBA" id="ARBA00022723"/>
    </source>
</evidence>
<feature type="domain" description="Alpha-D-phosphohexomutase alpha/beta/alpha" evidence="11">
    <location>
        <begin position="40"/>
        <end position="183"/>
    </location>
</feature>
<evidence type="ECO:0000313" key="14">
    <source>
        <dbReference type="EMBL" id="SBT18996.1"/>
    </source>
</evidence>
<dbReference type="GO" id="GO:0005829">
    <property type="term" value="C:cytosol"/>
    <property type="evidence" value="ECO:0007669"/>
    <property type="project" value="TreeGrafter"/>
</dbReference>
<dbReference type="OrthoDB" id="9806956at2"/>
<accession>A0A1C3JVC0</accession>
<keyword evidence="4 8" id="KW-0479">Metal-binding</keyword>
<dbReference type="NCBIfam" id="TIGR01132">
    <property type="entry name" value="pgm"/>
    <property type="match status" value="1"/>
</dbReference>
<feature type="domain" description="Alpha-D-phosphohexomutase alpha/beta/alpha" evidence="13">
    <location>
        <begin position="324"/>
        <end position="442"/>
    </location>
</feature>
<dbReference type="PANTHER" id="PTHR22573:SF57">
    <property type="entry name" value="PHOSPHOGLUCOMUTASE"/>
    <property type="match status" value="1"/>
</dbReference>
<feature type="domain" description="Alpha-D-phosphohexomutase C-terminal" evidence="10">
    <location>
        <begin position="493"/>
        <end position="540"/>
    </location>
</feature>
<dbReference type="InterPro" id="IPR045244">
    <property type="entry name" value="PGM"/>
</dbReference>
<dbReference type="Proteomes" id="UP000092871">
    <property type="component" value="Unassembled WGS sequence"/>
</dbReference>
<dbReference type="AlphaFoldDB" id="A0A1C3JVC0"/>
<evidence type="ECO:0000259" key="12">
    <source>
        <dbReference type="Pfam" id="PF02879"/>
    </source>
</evidence>
<dbReference type="CDD" id="cd05801">
    <property type="entry name" value="PGM_like3"/>
    <property type="match status" value="1"/>
</dbReference>
<evidence type="ECO:0000256" key="1">
    <source>
        <dbReference type="ARBA" id="ARBA00001946"/>
    </source>
</evidence>
<reference evidence="15 16" key="1">
    <citation type="submission" date="2016-06" db="EMBL/GenBank/DDBJ databases">
        <authorList>
            <person name="Rodrigo-Torres L."/>
            <person name="Arahal D.R."/>
        </authorList>
    </citation>
    <scope>NUCLEOTIDE SEQUENCE [LARGE SCALE GENOMIC DNA]</scope>
    <source>
        <strain evidence="15 16">CECT 5116</strain>
    </source>
</reference>
<dbReference type="Pfam" id="PF02879">
    <property type="entry name" value="PGM_PMM_II"/>
    <property type="match status" value="1"/>
</dbReference>
<dbReference type="InterPro" id="IPR005846">
    <property type="entry name" value="A-D-PHexomutase_a/b/a-III"/>
</dbReference>
<dbReference type="EMBL" id="FLRA01000023">
    <property type="protein sequence ID" value="SBT18996.1"/>
    <property type="molecule type" value="Genomic_DNA"/>
</dbReference>
<evidence type="ECO:0000313" key="17">
    <source>
        <dbReference type="Proteomes" id="UP000092871"/>
    </source>
</evidence>
<dbReference type="EC" id="5.4.2.2" evidence="7"/>
<dbReference type="InterPro" id="IPR005843">
    <property type="entry name" value="A-D-PHexomutase_C"/>
</dbReference>
<dbReference type="InterPro" id="IPR005844">
    <property type="entry name" value="A-D-PHexomutase_a/b/a-I"/>
</dbReference>
<evidence type="ECO:0000256" key="8">
    <source>
        <dbReference type="RuleBase" id="RU004326"/>
    </source>
</evidence>
<keyword evidence="16" id="KW-1185">Reference proteome</keyword>
<dbReference type="Gene3D" id="3.40.120.10">
    <property type="entry name" value="Alpha-D-Glucose-1,6-Bisphosphate, subunit A, domain 3"/>
    <property type="match status" value="3"/>
</dbReference>
<evidence type="ECO:0000256" key="3">
    <source>
        <dbReference type="ARBA" id="ARBA00022553"/>
    </source>
</evidence>
<comment type="similarity">
    <text evidence="2 8">Belongs to the phosphohexose mutase family.</text>
</comment>
<dbReference type="RefSeq" id="WP_067038225.1">
    <property type="nucleotide sequence ID" value="NZ_FLRA01000023.1"/>
</dbReference>
<evidence type="ECO:0000256" key="9">
    <source>
        <dbReference type="SAM" id="MobiDB-lite"/>
    </source>
</evidence>
<dbReference type="EMBL" id="FLRB01000013">
    <property type="protein sequence ID" value="SBT21951.1"/>
    <property type="molecule type" value="Genomic_DNA"/>
</dbReference>
<dbReference type="SUPFAM" id="SSF55957">
    <property type="entry name" value="Phosphoglucomutase, C-terminal domain"/>
    <property type="match status" value="1"/>
</dbReference>
<dbReference type="InterPro" id="IPR036900">
    <property type="entry name" value="A-D-PHexomutase_C_sf"/>
</dbReference>
<dbReference type="Proteomes" id="UP000092840">
    <property type="component" value="Unassembled WGS sequence"/>
</dbReference>